<proteinExistence type="predicted"/>
<dbReference type="RefSeq" id="WP_091331784.1">
    <property type="nucleotide sequence ID" value="NZ_FNOW01000003.1"/>
</dbReference>
<keyword evidence="2" id="KW-0732">Signal</keyword>
<dbReference type="AlphaFoldDB" id="A0A1H3BKK5"/>
<evidence type="ECO:0000259" key="3">
    <source>
        <dbReference type="Pfam" id="PF13511"/>
    </source>
</evidence>
<evidence type="ECO:0000256" key="1">
    <source>
        <dbReference type="SAM" id="Coils"/>
    </source>
</evidence>
<evidence type="ECO:0000313" key="4">
    <source>
        <dbReference type="EMBL" id="SDX41619.1"/>
    </source>
</evidence>
<feature type="coiled-coil region" evidence="1">
    <location>
        <begin position="82"/>
        <end position="139"/>
    </location>
</feature>
<feature type="signal peptide" evidence="2">
    <location>
        <begin position="1"/>
        <end position="35"/>
    </location>
</feature>
<dbReference type="EMBL" id="FNOW01000003">
    <property type="protein sequence ID" value="SDX41619.1"/>
    <property type="molecule type" value="Genomic_DNA"/>
</dbReference>
<dbReference type="Proteomes" id="UP000198672">
    <property type="component" value="Unassembled WGS sequence"/>
</dbReference>
<feature type="domain" description="DUF4124" evidence="3">
    <location>
        <begin position="27"/>
        <end position="59"/>
    </location>
</feature>
<dbReference type="STRING" id="61595.SAMN05421644_10339"/>
<accession>A0A1H3BKK5</accession>
<dbReference type="OrthoDB" id="7064973at2"/>
<protein>
    <recommendedName>
        <fullName evidence="3">DUF4124 domain-containing protein</fullName>
    </recommendedName>
</protein>
<gene>
    <name evidence="4" type="ORF">SAMN05421644_10339</name>
</gene>
<keyword evidence="5" id="KW-1185">Reference proteome</keyword>
<organism evidence="4 5">
    <name type="scientific">Allochromatium warmingii</name>
    <name type="common">Chromatium warmingii</name>
    <dbReference type="NCBI Taxonomy" id="61595"/>
    <lineage>
        <taxon>Bacteria</taxon>
        <taxon>Pseudomonadati</taxon>
        <taxon>Pseudomonadota</taxon>
        <taxon>Gammaproteobacteria</taxon>
        <taxon>Chromatiales</taxon>
        <taxon>Chromatiaceae</taxon>
        <taxon>Allochromatium</taxon>
    </lineage>
</organism>
<dbReference type="InterPro" id="IPR025392">
    <property type="entry name" value="DUF4124"/>
</dbReference>
<feature type="chain" id="PRO_5011598478" description="DUF4124 domain-containing protein" evidence="2">
    <location>
        <begin position="36"/>
        <end position="331"/>
    </location>
</feature>
<keyword evidence="1" id="KW-0175">Coiled coil</keyword>
<name>A0A1H3BKK5_ALLWA</name>
<reference evidence="5" key="1">
    <citation type="submission" date="2016-10" db="EMBL/GenBank/DDBJ databases">
        <authorList>
            <person name="Varghese N."/>
            <person name="Submissions S."/>
        </authorList>
    </citation>
    <scope>NUCLEOTIDE SEQUENCE [LARGE SCALE GENOMIC DNA]</scope>
    <source>
        <strain evidence="5">DSM 173</strain>
    </source>
</reference>
<dbReference type="Pfam" id="PF13511">
    <property type="entry name" value="DUF4124"/>
    <property type="match status" value="1"/>
</dbReference>
<evidence type="ECO:0000256" key="2">
    <source>
        <dbReference type="SAM" id="SignalP"/>
    </source>
</evidence>
<evidence type="ECO:0000313" key="5">
    <source>
        <dbReference type="Proteomes" id="UP000198672"/>
    </source>
</evidence>
<sequence>MSSRAHSSQARAQQRPHAALWLLMALGLASTTALAQMLYRWVDDQGTVHYTDKVPPNQADKARSRLSEQGMVVERVPGKLSAAELEQARAAQRQQAADQQLLRRYRTIEDMELARAGQIAGAEARIQAKRSQMRDQTRTLIALYQDMRSLQQADKPVPIDLMSKIDTAMTTIRDGYSDIITNEQQKQVIQAEFAETLARFRVLRRLPAAPPEPSSGSQADVDTVPLVNCRDQAQCHAYWDRAVEYVRTHSDREFEVLGTGLLIAFQDDERETRTFTVAWAQKAADQPVQIYLDIQCKNRRTASLLCADATIPTMRQGFQAAVTGESSTHRR</sequence>